<dbReference type="Proteomes" id="UP000251002">
    <property type="component" value="Unassembled WGS sequence"/>
</dbReference>
<dbReference type="AlphaFoldDB" id="A0A365KKG2"/>
<dbReference type="EMBL" id="QLZR01000009">
    <property type="protein sequence ID" value="RAZ73629.1"/>
    <property type="molecule type" value="Genomic_DNA"/>
</dbReference>
<evidence type="ECO:0008006" key="3">
    <source>
        <dbReference type="Google" id="ProtNLM"/>
    </source>
</evidence>
<evidence type="ECO:0000313" key="2">
    <source>
        <dbReference type="Proteomes" id="UP000251002"/>
    </source>
</evidence>
<evidence type="ECO:0000313" key="1">
    <source>
        <dbReference type="EMBL" id="RAZ73629.1"/>
    </source>
</evidence>
<dbReference type="RefSeq" id="WP_112224819.1">
    <property type="nucleotide sequence ID" value="NZ_CP196859.1"/>
</dbReference>
<organism evidence="1 2">
    <name type="scientific">Planococcus halotolerans</name>
    <dbReference type="NCBI Taxonomy" id="2233542"/>
    <lineage>
        <taxon>Bacteria</taxon>
        <taxon>Bacillati</taxon>
        <taxon>Bacillota</taxon>
        <taxon>Bacilli</taxon>
        <taxon>Bacillales</taxon>
        <taxon>Caryophanaceae</taxon>
        <taxon>Planococcus</taxon>
    </lineage>
</organism>
<keyword evidence="2" id="KW-1185">Reference proteome</keyword>
<comment type="caution">
    <text evidence="1">The sequence shown here is derived from an EMBL/GenBank/DDBJ whole genome shotgun (WGS) entry which is preliminary data.</text>
</comment>
<sequence length="117" mass="13062">MIDYIDSIPPVFRFFKARTDLHVDANTFQSNITDGLLVRSAGGVGFTRIQMIFRSKDEAAAMAGLISCMNMLEREAAAITGLRGSWCEREGNPVPSKDEETGAFEAWVYMRLEHLEA</sequence>
<protein>
    <recommendedName>
        <fullName evidence="3">DUF3168 domain-containing protein</fullName>
    </recommendedName>
</protein>
<accession>A0A365KKG2</accession>
<reference evidence="1 2" key="1">
    <citation type="submission" date="2018-06" db="EMBL/GenBank/DDBJ databases">
        <title>The draft genome sequences of strains SCU63 and S1.</title>
        <authorList>
            <person name="Gan L."/>
        </authorList>
    </citation>
    <scope>NUCLEOTIDE SEQUENCE [LARGE SCALE GENOMIC DNA]</scope>
    <source>
        <strain evidence="1 2">SCU63</strain>
    </source>
</reference>
<proteinExistence type="predicted"/>
<gene>
    <name evidence="1" type="ORF">DP120_16980</name>
</gene>
<name>A0A365KKG2_9BACL</name>